<evidence type="ECO:0000313" key="3">
    <source>
        <dbReference type="Proteomes" id="UP000700596"/>
    </source>
</evidence>
<feature type="compositionally biased region" description="Low complexity" evidence="1">
    <location>
        <begin position="60"/>
        <end position="88"/>
    </location>
</feature>
<dbReference type="Proteomes" id="UP000700596">
    <property type="component" value="Unassembled WGS sequence"/>
</dbReference>
<feature type="compositionally biased region" description="Low complexity" evidence="1">
    <location>
        <begin position="95"/>
        <end position="104"/>
    </location>
</feature>
<comment type="caution">
    <text evidence="2">The sequence shown here is derived from an EMBL/GenBank/DDBJ whole genome shotgun (WGS) entry which is preliminary data.</text>
</comment>
<feature type="region of interest" description="Disordered" evidence="1">
    <location>
        <begin position="39"/>
        <end position="119"/>
    </location>
</feature>
<sequence>MTMKKGMAAAPYSHAEFEALPEAVQRKYFSSLERLRIADQHQQHQHQQHHDLAQGPPLQAPSASIIPSIPSIPSFPFDNNSRRSSSHTTSHRRSPSLSLRRSLTIGPTRRRRLRKAETLRQEQHLCQQDAHFFLSLPPKLQRQHFSREEQVLLAEPPFSSSSSSSSTGERTDQRFNDFRFGFINDLSSDSTDSHERGRGRPRNRSHSVSRSVSPFQVNRKETSARRGLRDSLQFLANLKMSPPTSYQSTPPTPTFRRTLSLTNMPMPFRHSTSSAPPTVDPPLRSFGPMHHRSTSLTQSGRRSSHTPSAPVFDPEATHYRDPEARKKLRMYLASPQKFDEAVEFGFPSTAKDDTVPVRYHLPPITTDARNFSRDMQTFLRDDNVSFLEDNDEDDEDGDHKSDTDGESITDVDSPLTPSSIGLSFRGHTRHVSPSNFSSVDSTGFQLPSTHPMHGRLNREMTLRMTLTRPDLRADEDQLYGWQGQAQPRSRDDPFALEELHLSDDMTGSKGAFAVKPKSQGNLVTRLFKRASKRGW</sequence>
<feature type="region of interest" description="Disordered" evidence="1">
    <location>
        <begin position="266"/>
        <end position="316"/>
    </location>
</feature>
<name>A0A9P9DRR9_9PLEO</name>
<feature type="region of interest" description="Disordered" evidence="1">
    <location>
        <begin position="186"/>
        <end position="230"/>
    </location>
</feature>
<feature type="compositionally biased region" description="Basic and acidic residues" evidence="1">
    <location>
        <begin position="39"/>
        <end position="52"/>
    </location>
</feature>
<keyword evidence="3" id="KW-1185">Reference proteome</keyword>
<reference evidence="2" key="1">
    <citation type="journal article" date="2021" name="Nat. Commun.">
        <title>Genetic determinants of endophytism in the Arabidopsis root mycobiome.</title>
        <authorList>
            <person name="Mesny F."/>
            <person name="Miyauchi S."/>
            <person name="Thiergart T."/>
            <person name="Pickel B."/>
            <person name="Atanasova L."/>
            <person name="Karlsson M."/>
            <person name="Huettel B."/>
            <person name="Barry K.W."/>
            <person name="Haridas S."/>
            <person name="Chen C."/>
            <person name="Bauer D."/>
            <person name="Andreopoulos W."/>
            <person name="Pangilinan J."/>
            <person name="LaButti K."/>
            <person name="Riley R."/>
            <person name="Lipzen A."/>
            <person name="Clum A."/>
            <person name="Drula E."/>
            <person name="Henrissat B."/>
            <person name="Kohler A."/>
            <person name="Grigoriev I.V."/>
            <person name="Martin F.M."/>
            <person name="Hacquard S."/>
        </authorList>
    </citation>
    <scope>NUCLEOTIDE SEQUENCE</scope>
    <source>
        <strain evidence="2">MPI-CAGE-CH-0243</strain>
    </source>
</reference>
<protein>
    <recommendedName>
        <fullName evidence="4">Mucin</fullName>
    </recommendedName>
</protein>
<gene>
    <name evidence="2" type="ORF">B0J11DRAFT_550842</name>
</gene>
<proteinExistence type="predicted"/>
<feature type="region of interest" description="Disordered" evidence="1">
    <location>
        <begin position="386"/>
        <end position="458"/>
    </location>
</feature>
<evidence type="ECO:0000256" key="1">
    <source>
        <dbReference type="SAM" id="MobiDB-lite"/>
    </source>
</evidence>
<dbReference type="EMBL" id="JAGMWT010000008">
    <property type="protein sequence ID" value="KAH7124088.1"/>
    <property type="molecule type" value="Genomic_DNA"/>
</dbReference>
<evidence type="ECO:0000313" key="2">
    <source>
        <dbReference type="EMBL" id="KAH7124088.1"/>
    </source>
</evidence>
<accession>A0A9P9DRR9</accession>
<dbReference type="AlphaFoldDB" id="A0A9P9DRR9"/>
<feature type="compositionally biased region" description="Polar residues" evidence="1">
    <location>
        <begin position="294"/>
        <end position="307"/>
    </location>
</feature>
<dbReference type="OrthoDB" id="5380370at2759"/>
<feature type="compositionally biased region" description="Basic and acidic residues" evidence="1">
    <location>
        <begin position="218"/>
        <end position="229"/>
    </location>
</feature>
<organism evidence="2 3">
    <name type="scientific">Dendryphion nanum</name>
    <dbReference type="NCBI Taxonomy" id="256645"/>
    <lineage>
        <taxon>Eukaryota</taxon>
        <taxon>Fungi</taxon>
        <taxon>Dikarya</taxon>
        <taxon>Ascomycota</taxon>
        <taxon>Pezizomycotina</taxon>
        <taxon>Dothideomycetes</taxon>
        <taxon>Pleosporomycetidae</taxon>
        <taxon>Pleosporales</taxon>
        <taxon>Torulaceae</taxon>
        <taxon>Dendryphion</taxon>
    </lineage>
</organism>
<evidence type="ECO:0008006" key="4">
    <source>
        <dbReference type="Google" id="ProtNLM"/>
    </source>
</evidence>
<feature type="compositionally biased region" description="Polar residues" evidence="1">
    <location>
        <begin position="431"/>
        <end position="448"/>
    </location>
</feature>